<dbReference type="Gene3D" id="2.60.40.1220">
    <property type="match status" value="1"/>
</dbReference>
<dbReference type="Proteomes" id="UP000238825">
    <property type="component" value="Chromosome"/>
</dbReference>
<evidence type="ECO:0000259" key="2">
    <source>
        <dbReference type="PROSITE" id="PS51272"/>
    </source>
</evidence>
<keyword evidence="1" id="KW-0732">Signal</keyword>
<evidence type="ECO:0000256" key="1">
    <source>
        <dbReference type="ARBA" id="ARBA00022729"/>
    </source>
</evidence>
<dbReference type="PROSITE" id="PS51272">
    <property type="entry name" value="SLH"/>
    <property type="match status" value="2"/>
</dbReference>
<feature type="domain" description="SLH" evidence="2">
    <location>
        <begin position="189"/>
        <end position="249"/>
    </location>
</feature>
<evidence type="ECO:0000313" key="3">
    <source>
        <dbReference type="EMBL" id="AVK98390.1"/>
    </source>
</evidence>
<name>A0A2S0K4U1_LYSSH</name>
<dbReference type="EMBL" id="CP019980">
    <property type="protein sequence ID" value="AVK98390.1"/>
    <property type="molecule type" value="Genomic_DNA"/>
</dbReference>
<dbReference type="InterPro" id="IPR014755">
    <property type="entry name" value="Cu-Rt/internalin_Ig-like"/>
</dbReference>
<sequence>MFYFFYNRNVVTKVANLSRRFLHMKQKYSKWVVGAASAALVASAIVPVASAASFSDIENSDHKDAILALADAKIVGGYTDGTFKPNAVVTRGNVTKFLGKWLVSEGYEVPADYATKARFTDLPTTAPDQELLQYAALVKDAGVFKGSNDQLMYTKNMSREQMAVVLVRAINTVYGVDLVADYKESDFKSTITDLDNATANENREAIIALEYAGLTNVKAFNPKNTLTRGQFASFLNRTITNIAEAPLTVKEAKVVDATTLEVTLSDDTKHTVKLETALPENKETKVDFEIEGKAYSAVVTYEVAEVKLESVKAVNAKTIEVKFNKAVEDTSKATIELLRGTFKQNVTLTWAADKKSVQLVGATNFQAADYTVNISGLTEKVLTSDVKIEAQKVTSIEILDEVAVVDTAIQSNGTFAAGTTATVGYVVKDQYGTDITKTTSLKTNDTANTTVVADAAKGVVKLSGAVVEGKKIGDLVPVVLFDTATGTSVSKTVKLSAESTVSSIEVAGVYNAKGEEVVLNDNSKASEAFIVLNLKDQYGKEITDAAKASGLVITNTNTTNLTIDNKVTKVKIGEKDKLVVALSSILKAGDTDVLLISTTNGQSAKYTVKVAETTTTNAISVSQPEIAVANEATLIPLTVTDKEGNVITNKKILADANKGIKVGGTPVAESALEVKDGQVYYKTTFGAAGTQALVFQTSTFKVATITVDVKAAAVPTVVRGLKNPLVISTAQAPVTITAKDHLIIEDQYGREMKNSAAPVTVTLVGTSDVVSVSANQVTPLKNGTATLNVALVTKNGTIDSAVEVKVQVTDGTEYKGYEIAEIGKTKVATDKKITVNGLLNGGKVALEPNEYTATVTGGKLTAPQAVTAGKVNIAETALNTDTTPAANKIDTEFTLKVTINATGEVLEQKFVVSADAEKTQDFFFTASTVSVDLADYNVAKAITEATLASGATVANLKTTGDAPVVVNVATVDQYGNKEIKALAAETVTIVPEKVTDVTIAGNGTAAATATLKAGVTEAKVTLKIKVGNATKELKATIVTP</sequence>
<accession>A0A2S0K4U1</accession>
<proteinExistence type="predicted"/>
<organism evidence="3 4">
    <name type="scientific">Lysinibacillus sphaericus</name>
    <name type="common">Bacillus sphaericus</name>
    <dbReference type="NCBI Taxonomy" id="1421"/>
    <lineage>
        <taxon>Bacteria</taxon>
        <taxon>Bacillati</taxon>
        <taxon>Bacillota</taxon>
        <taxon>Bacilli</taxon>
        <taxon>Bacillales</taxon>
        <taxon>Bacillaceae</taxon>
        <taxon>Lysinibacillus</taxon>
    </lineage>
</organism>
<dbReference type="InterPro" id="IPR001119">
    <property type="entry name" value="SLH_dom"/>
</dbReference>
<reference evidence="3 4" key="1">
    <citation type="submission" date="2017-03" db="EMBL/GenBank/DDBJ databases">
        <title>The whole genome sequencing and assembly of Lysinibacillus sphaericus DSM 28T strain.</title>
        <authorList>
            <person name="Lee Y.-J."/>
            <person name="Yi H."/>
            <person name="Bahn Y.-S."/>
            <person name="Kim J.F."/>
            <person name="Lee D.-W."/>
        </authorList>
    </citation>
    <scope>NUCLEOTIDE SEQUENCE [LARGE SCALE GENOMIC DNA]</scope>
    <source>
        <strain evidence="3 4">DSM 28</strain>
    </source>
</reference>
<gene>
    <name evidence="3" type="ORF">LS41612_19790</name>
</gene>
<dbReference type="Pfam" id="PF00395">
    <property type="entry name" value="SLH"/>
    <property type="match status" value="2"/>
</dbReference>
<evidence type="ECO:0000313" key="4">
    <source>
        <dbReference type="Proteomes" id="UP000238825"/>
    </source>
</evidence>
<dbReference type="AlphaFoldDB" id="A0A2S0K4U1"/>
<protein>
    <recommendedName>
        <fullName evidence="2">SLH domain-containing protein</fullName>
    </recommendedName>
</protein>
<feature type="domain" description="SLH" evidence="2">
    <location>
        <begin position="49"/>
        <end position="112"/>
    </location>
</feature>